<evidence type="ECO:0008006" key="6">
    <source>
        <dbReference type="Google" id="ProtNLM"/>
    </source>
</evidence>
<dbReference type="EMBL" id="LIUF01000001">
    <property type="protein sequence ID" value="KOX94380.1"/>
    <property type="molecule type" value="Genomic_DNA"/>
</dbReference>
<dbReference type="NCBIfam" id="TIGR01451">
    <property type="entry name" value="B_ant_repeat"/>
    <property type="match status" value="1"/>
</dbReference>
<evidence type="ECO:0000256" key="1">
    <source>
        <dbReference type="SAM" id="Phobius"/>
    </source>
</evidence>
<dbReference type="Proteomes" id="UP000037729">
    <property type="component" value="Unassembled WGS sequence"/>
</dbReference>
<sequence length="441" mass="46521">MSTRETTQRNVGVSAALVAGGAGIVTGNPAVFMVAAVALVYAAYQAAIGDPEPALTVERHVEPTDPLPGSEVTVTLTLTNDGGATLPDVRVLDGVPERLEVIDGSPRFGTHLEAGASDSVTYAVEARRGDHAFTDVAIACRNLTGTVEFAEQVTVETTLSCSASVDTVPLSGQTLAQSGRVPTDAGGNGLAFYAIREHQSSDPMSRVDWNRFAKTNELATVEFKETRAATVVTLVDSRHPVAGTAGAPTAVQFCVYAAQQVGAALLAMDNRVGAAVYDSCETLQPSANRAQEQRLEAFLEAVVSGSAARSSGNRNSWLRDTDTRTRRMQSPTETADRYGITDGGDAVATLDRSIPSESQVVFCTPLLDDRAADAAKRLAAYGHAVTVVSPEMTTGDSPGTTVEQIDRTARLDTLRGTVRVVDWTPTDPLAKALIRATERWA</sequence>
<dbReference type="Gene3D" id="2.60.40.10">
    <property type="entry name" value="Immunoglobulins"/>
    <property type="match status" value="1"/>
</dbReference>
<name>A0A0N0BPS6_9EURY</name>
<evidence type="ECO:0000259" key="2">
    <source>
        <dbReference type="Pfam" id="PF01345"/>
    </source>
</evidence>
<keyword evidence="1" id="KW-0472">Membrane</keyword>
<dbReference type="PATRIC" id="fig|1705562.3.peg.1039"/>
<dbReference type="InterPro" id="IPR013783">
    <property type="entry name" value="Ig-like_fold"/>
</dbReference>
<dbReference type="AlphaFoldDB" id="A0A0N0BPS6"/>
<feature type="domain" description="DUF58" evidence="3">
    <location>
        <begin position="195"/>
        <end position="303"/>
    </location>
</feature>
<feature type="transmembrane region" description="Helical" evidence="1">
    <location>
        <begin position="12"/>
        <end position="44"/>
    </location>
</feature>
<proteinExistence type="predicted"/>
<dbReference type="Pfam" id="PF01345">
    <property type="entry name" value="DUF11"/>
    <property type="match status" value="1"/>
</dbReference>
<feature type="domain" description="DUF11" evidence="2">
    <location>
        <begin position="55"/>
        <end position="117"/>
    </location>
</feature>
<dbReference type="STRING" id="1705562.AMS69_00520"/>
<dbReference type="InterPro" id="IPR047589">
    <property type="entry name" value="DUF11_rpt"/>
</dbReference>
<comment type="caution">
    <text evidence="4">The sequence shown here is derived from an EMBL/GenBank/DDBJ whole genome shotgun (WGS) entry which is preliminary data.</text>
</comment>
<accession>A0A0N0BPS6</accession>
<protein>
    <recommendedName>
        <fullName evidence="6">DUF58 domain-containing protein</fullName>
    </recommendedName>
</protein>
<keyword evidence="1" id="KW-1133">Transmembrane helix</keyword>
<dbReference type="RefSeq" id="WP_053966156.1">
    <property type="nucleotide sequence ID" value="NZ_LIUF01000001.1"/>
</dbReference>
<dbReference type="PANTHER" id="PTHR33608">
    <property type="entry name" value="BLL2464 PROTEIN"/>
    <property type="match status" value="1"/>
</dbReference>
<dbReference type="InterPro" id="IPR002881">
    <property type="entry name" value="DUF58"/>
</dbReference>
<organism evidence="4 5">
    <name type="scientific">Haloarcula rubripromontorii</name>
    <dbReference type="NCBI Taxonomy" id="1705562"/>
    <lineage>
        <taxon>Archaea</taxon>
        <taxon>Methanobacteriati</taxon>
        <taxon>Methanobacteriota</taxon>
        <taxon>Stenosarchaea group</taxon>
        <taxon>Halobacteria</taxon>
        <taxon>Halobacteriales</taxon>
        <taxon>Haloarculaceae</taxon>
        <taxon>Haloarcula</taxon>
    </lineage>
</organism>
<dbReference type="OrthoDB" id="31512at2157"/>
<dbReference type="PANTHER" id="PTHR33608:SF6">
    <property type="entry name" value="BLL2464 PROTEIN"/>
    <property type="match status" value="1"/>
</dbReference>
<evidence type="ECO:0000313" key="4">
    <source>
        <dbReference type="EMBL" id="KOX94380.1"/>
    </source>
</evidence>
<dbReference type="Pfam" id="PF01882">
    <property type="entry name" value="DUF58"/>
    <property type="match status" value="1"/>
</dbReference>
<evidence type="ECO:0000313" key="5">
    <source>
        <dbReference type="Proteomes" id="UP000037729"/>
    </source>
</evidence>
<reference evidence="4 5" key="1">
    <citation type="submission" date="2015-08" db="EMBL/GenBank/DDBJ databases">
        <title>Genomes of Isolates from Cabo Rojo, PR.</title>
        <authorList>
            <person name="Sanchez-Nieves R.L."/>
            <person name="Montalvo-Rodriguez R."/>
        </authorList>
    </citation>
    <scope>NUCLEOTIDE SEQUENCE [LARGE SCALE GENOMIC DNA]</scope>
    <source>
        <strain evidence="4 5">SL3</strain>
    </source>
</reference>
<keyword evidence="1" id="KW-0812">Transmembrane</keyword>
<keyword evidence="5" id="KW-1185">Reference proteome</keyword>
<evidence type="ECO:0000259" key="3">
    <source>
        <dbReference type="Pfam" id="PF01882"/>
    </source>
</evidence>
<gene>
    <name evidence="4" type="ORF">AMS69_00520</name>
</gene>
<dbReference type="InterPro" id="IPR001434">
    <property type="entry name" value="OmcB-like_DUF11"/>
</dbReference>